<comment type="caution">
    <text evidence="2">The sequence shown here is derived from an EMBL/GenBank/DDBJ whole genome shotgun (WGS) entry which is preliminary data.</text>
</comment>
<reference evidence="2 3" key="1">
    <citation type="submission" date="2017-02" db="EMBL/GenBank/DDBJ databases">
        <title>Arcobacter caeni sp. nov, a new Arcobacter species isolated from reclaimed water.</title>
        <authorList>
            <person name="Figueras M.J."/>
            <person name="Perez-Cataluna A."/>
            <person name="Salas-Masso N."/>
        </authorList>
    </citation>
    <scope>NUCLEOTIDE SEQUENCE [LARGE SCALE GENOMIC DNA]</scope>
    <source>
        <strain evidence="2 3">RW17-10</strain>
    </source>
</reference>
<keyword evidence="3" id="KW-1185">Reference proteome</keyword>
<evidence type="ECO:0008006" key="4">
    <source>
        <dbReference type="Google" id="ProtNLM"/>
    </source>
</evidence>
<gene>
    <name evidence="2" type="ORF">B0174_05840</name>
</gene>
<dbReference type="OrthoDB" id="5349149at2"/>
<feature type="transmembrane region" description="Helical" evidence="1">
    <location>
        <begin position="6"/>
        <end position="25"/>
    </location>
</feature>
<feature type="transmembrane region" description="Helical" evidence="1">
    <location>
        <begin position="83"/>
        <end position="108"/>
    </location>
</feature>
<feature type="transmembrane region" description="Helical" evidence="1">
    <location>
        <begin position="120"/>
        <end position="141"/>
    </location>
</feature>
<evidence type="ECO:0000313" key="2">
    <source>
        <dbReference type="EMBL" id="PUE65027.1"/>
    </source>
</evidence>
<dbReference type="EMBL" id="MUXE01000006">
    <property type="protein sequence ID" value="PUE65027.1"/>
    <property type="molecule type" value="Genomic_DNA"/>
</dbReference>
<evidence type="ECO:0000256" key="1">
    <source>
        <dbReference type="SAM" id="Phobius"/>
    </source>
</evidence>
<keyword evidence="1" id="KW-0812">Transmembrane</keyword>
<dbReference type="AlphaFoldDB" id="A0A363D1Q2"/>
<feature type="transmembrane region" description="Helical" evidence="1">
    <location>
        <begin position="55"/>
        <end position="77"/>
    </location>
</feature>
<keyword evidence="1" id="KW-1133">Transmembrane helix</keyword>
<dbReference type="RefSeq" id="WP_108558728.1">
    <property type="nucleotide sequence ID" value="NZ_MUXE01000006.1"/>
</dbReference>
<sequence>MYKRIINLFLILLVFIYLIFEELIWEKFAKPIINLISSLHIFTKYIPKIQALNSYFILIFFLTIFVIVELIGVYAGVLFVSGHIFSAIFIYILKIPVAAFIFWFFNIVKPKLLEFKWFEFIYNHLLSIIYRINHYSIYIMIKDKSFNITKSLKENFFSAKRGLKYKIVHIYKLLKLKIKK</sequence>
<accession>A0A363D1Q2</accession>
<organism evidence="2 3">
    <name type="scientific">Arcobacter caeni</name>
    <dbReference type="NCBI Taxonomy" id="1912877"/>
    <lineage>
        <taxon>Bacteria</taxon>
        <taxon>Pseudomonadati</taxon>
        <taxon>Campylobacterota</taxon>
        <taxon>Epsilonproteobacteria</taxon>
        <taxon>Campylobacterales</taxon>
        <taxon>Arcobacteraceae</taxon>
        <taxon>Arcobacter</taxon>
    </lineage>
</organism>
<evidence type="ECO:0000313" key="3">
    <source>
        <dbReference type="Proteomes" id="UP000251135"/>
    </source>
</evidence>
<dbReference type="Proteomes" id="UP000251135">
    <property type="component" value="Unassembled WGS sequence"/>
</dbReference>
<proteinExistence type="predicted"/>
<keyword evidence="1" id="KW-0472">Membrane</keyword>
<name>A0A363D1Q2_9BACT</name>
<protein>
    <recommendedName>
        <fullName evidence="4">Bll5565 protein</fullName>
    </recommendedName>
</protein>